<evidence type="ECO:0000256" key="1">
    <source>
        <dbReference type="ARBA" id="ARBA00004123"/>
    </source>
</evidence>
<dbReference type="GO" id="GO:0008168">
    <property type="term" value="F:methyltransferase activity"/>
    <property type="evidence" value="ECO:0007669"/>
    <property type="project" value="UniProtKB-KW"/>
</dbReference>
<dbReference type="GO" id="GO:0000812">
    <property type="term" value="C:Swr1 complex"/>
    <property type="evidence" value="ECO:0007669"/>
    <property type="project" value="TreeGrafter"/>
</dbReference>
<dbReference type="Pfam" id="PF16282">
    <property type="entry name" value="SANT_DAMP1_like"/>
    <property type="match status" value="1"/>
</dbReference>
<feature type="compositionally biased region" description="Acidic residues" evidence="8">
    <location>
        <begin position="558"/>
        <end position="611"/>
    </location>
</feature>
<feature type="compositionally biased region" description="Acidic residues" evidence="8">
    <location>
        <begin position="528"/>
        <end position="547"/>
    </location>
</feature>
<dbReference type="EMBL" id="CAJPDT010000011">
    <property type="protein sequence ID" value="CAF9913149.1"/>
    <property type="molecule type" value="Genomic_DNA"/>
</dbReference>
<keyword evidence="10" id="KW-0808">Transferase</keyword>
<feature type="region of interest" description="Disordered" evidence="8">
    <location>
        <begin position="335"/>
        <end position="402"/>
    </location>
</feature>
<feature type="region of interest" description="Disordered" evidence="8">
    <location>
        <begin position="186"/>
        <end position="208"/>
    </location>
</feature>
<keyword evidence="5" id="KW-0805">Transcription regulation</keyword>
<feature type="domain" description="DAMP1 SANT/Myb-like" evidence="9">
    <location>
        <begin position="129"/>
        <end position="221"/>
    </location>
</feature>
<dbReference type="InterPro" id="IPR027109">
    <property type="entry name" value="Swc4/Dmap1"/>
</dbReference>
<accession>A0A8H3IGU5</accession>
<proteinExistence type="inferred from homology"/>
<dbReference type="GO" id="GO:0006281">
    <property type="term" value="P:DNA repair"/>
    <property type="evidence" value="ECO:0007669"/>
    <property type="project" value="InterPro"/>
</dbReference>
<evidence type="ECO:0000256" key="6">
    <source>
        <dbReference type="ARBA" id="ARBA00023163"/>
    </source>
</evidence>
<dbReference type="PANTHER" id="PTHR12855:SF10">
    <property type="entry name" value="DNA METHYLTRANSFERASE 1-ASSOCIATED PROTEIN 1"/>
    <property type="match status" value="1"/>
</dbReference>
<evidence type="ECO:0000256" key="2">
    <source>
        <dbReference type="ARBA" id="ARBA00006918"/>
    </source>
</evidence>
<dbReference type="OrthoDB" id="19740at2759"/>
<evidence type="ECO:0000256" key="7">
    <source>
        <dbReference type="ARBA" id="ARBA00023242"/>
    </source>
</evidence>
<organism evidence="10 11">
    <name type="scientific">Imshaugia aleurites</name>
    <dbReference type="NCBI Taxonomy" id="172621"/>
    <lineage>
        <taxon>Eukaryota</taxon>
        <taxon>Fungi</taxon>
        <taxon>Dikarya</taxon>
        <taxon>Ascomycota</taxon>
        <taxon>Pezizomycotina</taxon>
        <taxon>Lecanoromycetes</taxon>
        <taxon>OSLEUM clade</taxon>
        <taxon>Lecanoromycetidae</taxon>
        <taxon>Lecanorales</taxon>
        <taxon>Lecanorineae</taxon>
        <taxon>Parmeliaceae</taxon>
        <taxon>Imshaugia</taxon>
    </lineage>
</organism>
<feature type="compositionally biased region" description="Basic and acidic residues" evidence="8">
    <location>
        <begin position="485"/>
        <end position="495"/>
    </location>
</feature>
<feature type="compositionally biased region" description="Acidic residues" evidence="8">
    <location>
        <begin position="506"/>
        <end position="515"/>
    </location>
</feature>
<keyword evidence="4" id="KW-0156">Chromatin regulator</keyword>
<evidence type="ECO:0000256" key="8">
    <source>
        <dbReference type="SAM" id="MobiDB-lite"/>
    </source>
</evidence>
<keyword evidence="11" id="KW-1185">Reference proteome</keyword>
<dbReference type="GO" id="GO:0003714">
    <property type="term" value="F:transcription corepressor activity"/>
    <property type="evidence" value="ECO:0007669"/>
    <property type="project" value="TreeGrafter"/>
</dbReference>
<evidence type="ECO:0000313" key="11">
    <source>
        <dbReference type="Proteomes" id="UP000664534"/>
    </source>
</evidence>
<dbReference type="Gene3D" id="1.10.10.60">
    <property type="entry name" value="Homeodomain-like"/>
    <property type="match status" value="1"/>
</dbReference>
<feature type="region of interest" description="Disordered" evidence="8">
    <location>
        <begin position="1"/>
        <end position="38"/>
    </location>
</feature>
<protein>
    <recommendedName>
        <fullName evidence="3">SWR1-complex protein 4</fullName>
    </recommendedName>
</protein>
<gene>
    <name evidence="10" type="primary">DMAP1</name>
    <name evidence="10" type="ORF">IMSHALPRED_000927</name>
</gene>
<feature type="compositionally biased region" description="Basic and acidic residues" evidence="8">
    <location>
        <begin position="516"/>
        <end position="527"/>
    </location>
</feature>
<keyword evidence="7" id="KW-0539">Nucleus</keyword>
<keyword evidence="6" id="KW-0804">Transcription</keyword>
<feature type="region of interest" description="Disordered" evidence="8">
    <location>
        <begin position="482"/>
        <end position="648"/>
    </location>
</feature>
<name>A0A8H3IGU5_9LECA</name>
<keyword evidence="10" id="KW-0489">Methyltransferase</keyword>
<dbReference type="Proteomes" id="UP000664534">
    <property type="component" value="Unassembled WGS sequence"/>
</dbReference>
<evidence type="ECO:0000256" key="4">
    <source>
        <dbReference type="ARBA" id="ARBA00022853"/>
    </source>
</evidence>
<reference evidence="10" key="1">
    <citation type="submission" date="2021-03" db="EMBL/GenBank/DDBJ databases">
        <authorList>
            <person name="Tagirdzhanova G."/>
        </authorList>
    </citation>
    <scope>NUCLEOTIDE SEQUENCE</scope>
</reference>
<dbReference type="InterPro" id="IPR032563">
    <property type="entry name" value="DAMP1_SANT-like"/>
</dbReference>
<evidence type="ECO:0000259" key="9">
    <source>
        <dbReference type="Pfam" id="PF16282"/>
    </source>
</evidence>
<dbReference type="GO" id="GO:0035267">
    <property type="term" value="C:NuA4 histone acetyltransferase complex"/>
    <property type="evidence" value="ECO:0007669"/>
    <property type="project" value="InterPro"/>
</dbReference>
<dbReference type="GO" id="GO:0000122">
    <property type="term" value="P:negative regulation of transcription by RNA polymerase II"/>
    <property type="evidence" value="ECO:0007669"/>
    <property type="project" value="TreeGrafter"/>
</dbReference>
<dbReference type="GO" id="GO:0032259">
    <property type="term" value="P:methylation"/>
    <property type="evidence" value="ECO:0007669"/>
    <property type="project" value="UniProtKB-KW"/>
</dbReference>
<dbReference type="GO" id="GO:0006338">
    <property type="term" value="P:chromatin remodeling"/>
    <property type="evidence" value="ECO:0007669"/>
    <property type="project" value="InterPro"/>
</dbReference>
<comment type="caution">
    <text evidence="10">The sequence shown here is derived from an EMBL/GenBank/DDBJ whole genome shotgun (WGS) entry which is preliminary data.</text>
</comment>
<evidence type="ECO:0000313" key="10">
    <source>
        <dbReference type="EMBL" id="CAF9913149.1"/>
    </source>
</evidence>
<sequence>MMGSDARDVLGLPSAGPPKAATPKVQKPKVRGPTGMSREVLDLKYEGAPPISIVAPKFKEKPKLPFKPRPWEETPFGNSARKDGLILRHWRRKGDVSNAAALPVTPADSNTASEMEQDEKAATTLSDSHWARFNVKVARPQYTDEQYETHLRNEDWSKEETDYLVDLAADFDLRWVVIADRYEYQPKEQPKENEDSMAVTPPAKPRTQEDMKARYYDVAAKTMVLHNPLSSMSSSEFDAHEKMTKYDPNQEKKRKMCAEQLMNRTDEEKNEEEMLLRELSRIVLNQEKLFNERKALYDRLGIPPGVPQTHSTAMYQSSQGLTQLMQNLLAQNKSKELEKKEKRRSAMGAEGDFPGGPSGLDRGQRHSIGGGPDKRFSFGQGGPRQLSAREEQKYGVSHPNERLTGGVQFRHERITKAGQAKSGVQTSRIGAALTELRIPPRLTMPTAKVVTEYERLIESIKTLLEVRKLSEKLDGEIKVWQAQKEQQEAKDRGEEVKEEEPSQAVENEEEDETKELDEQAERRRKAEAEDDDEDDEKEEEKEDSDEDASLKGSHKDDEDTFAGDQDDEEEEEEEDEDEEDEEMPDEAEGEVDDDENDADEGNANGENEDEGASSPASVAHTTRSEGLRKRSASVISHISNKSSKRQRR</sequence>
<dbReference type="AlphaFoldDB" id="A0A8H3IGU5"/>
<comment type="subcellular location">
    <subcellularLocation>
        <location evidence="1">Nucleus</location>
    </subcellularLocation>
</comment>
<dbReference type="PANTHER" id="PTHR12855">
    <property type="entry name" value="DNA METHYLTRANSFERASE 1-ASSOCIATED PROTEIN 1 FAMILY MEMBER"/>
    <property type="match status" value="1"/>
</dbReference>
<comment type="similarity">
    <text evidence="2">Belongs to the SWC4 family.</text>
</comment>
<evidence type="ECO:0000256" key="3">
    <source>
        <dbReference type="ARBA" id="ARBA00019132"/>
    </source>
</evidence>
<evidence type="ECO:0000256" key="5">
    <source>
        <dbReference type="ARBA" id="ARBA00023015"/>
    </source>
</evidence>